<dbReference type="AlphaFoldDB" id="A0A395UY54"/>
<evidence type="ECO:0000313" key="2">
    <source>
        <dbReference type="EMBL" id="RGT82788.1"/>
    </source>
</evidence>
<dbReference type="Proteomes" id="UP000266066">
    <property type="component" value="Unassembled WGS sequence"/>
</dbReference>
<accession>A0A395UY54</accession>
<evidence type="ECO:0000313" key="4">
    <source>
        <dbReference type="Proteomes" id="UP000284296"/>
    </source>
</evidence>
<evidence type="ECO:0000313" key="1">
    <source>
        <dbReference type="EMBL" id="RGR54304.1"/>
    </source>
</evidence>
<evidence type="ECO:0000313" key="3">
    <source>
        <dbReference type="Proteomes" id="UP000266066"/>
    </source>
</evidence>
<dbReference type="EMBL" id="QRUJ01000008">
    <property type="protein sequence ID" value="RGR54304.1"/>
    <property type="molecule type" value="Genomic_DNA"/>
</dbReference>
<sequence>MSNVRYLNLTREKRISGSIVPYEINIDGQWVTELNNGETINIPLDYSKHKFYMRAEFPGSISLSEGLVIPEGVFDHSLYCRHKAGLTKVKLWWEIDEHQETLNNQIRQEQMHNTAIIKEINTILASIEDGKMIGCRDYSILNQLSEDAKKSPMYTKWLESTKKECFSMALKQYMDGKWGYERLFMPIRDLCTIPELKDSCKKYLKHFDYYMMSKNAVNSVLNEDNPVEEIIELSKGSRKINDHISDELSKALSCVSDYYKNGEIEKAIDSLLLVNVDEKDLWGIKRLLILSAMTEGATDRESEKYMVVKQLYKTVYLLLDDTKSEKTYINTVDEIIAETIRCSYTKVYTKIDDMLDEFLGYTCKMLEISGSQYNILQKVFAYFEAYEQEKRILENMVSNCITRSSEQEDRLTFLQKGSYNKYNFEDNTSQESDYIEDGNLKYEYRSVNWDSKKIEEYFENLSLQNRAVEFPFVVREWNKEVSINTNNFNITAIGKLISDKFIENYGERFTTRLGTSKTMDNYSEPMDTISIMADSDKEARDGYSWIEYFVTAEKINNKQVAFAIYTLYFPGFDREVIGAKSVIEKNKICVQKINLLKEKQNPRINRMIQNVNNLIIEVLENWANDENKKVDIYS</sequence>
<protein>
    <submittedName>
        <fullName evidence="1">Uncharacterized protein</fullName>
    </submittedName>
</protein>
<organism evidence="1 3">
    <name type="scientific">Agathobacter rectalis</name>
    <dbReference type="NCBI Taxonomy" id="39491"/>
    <lineage>
        <taxon>Bacteria</taxon>
        <taxon>Bacillati</taxon>
        <taxon>Bacillota</taxon>
        <taxon>Clostridia</taxon>
        <taxon>Lachnospirales</taxon>
        <taxon>Lachnospiraceae</taxon>
        <taxon>Agathobacter</taxon>
    </lineage>
</organism>
<dbReference type="Proteomes" id="UP000284296">
    <property type="component" value="Unassembled WGS sequence"/>
</dbReference>
<name>A0A395UY54_9FIRM</name>
<proteinExistence type="predicted"/>
<dbReference type="EMBL" id="QRXG01000005">
    <property type="protein sequence ID" value="RGT82788.1"/>
    <property type="molecule type" value="Genomic_DNA"/>
</dbReference>
<comment type="caution">
    <text evidence="1">The sequence shown here is derived from an EMBL/GenBank/DDBJ whole genome shotgun (WGS) entry which is preliminary data.</text>
</comment>
<dbReference type="RefSeq" id="WP_118003640.1">
    <property type="nucleotide sequence ID" value="NZ_QRUJ01000008.1"/>
</dbReference>
<reference evidence="3 4" key="1">
    <citation type="submission" date="2018-08" db="EMBL/GenBank/DDBJ databases">
        <title>A genome reference for cultivated species of the human gut microbiota.</title>
        <authorList>
            <person name="Zou Y."/>
            <person name="Xue W."/>
            <person name="Luo G."/>
        </authorList>
    </citation>
    <scope>NUCLEOTIDE SEQUENCE [LARGE SCALE GENOMIC DNA]</scope>
    <source>
        <strain evidence="2 4">AF18-16LB</strain>
        <strain evidence="1 3">AF25-15</strain>
    </source>
</reference>
<gene>
    <name evidence="2" type="ORF">DWX06_04940</name>
    <name evidence="1" type="ORF">DWY38_08755</name>
</gene>